<accession>A0ABX4CZW3</accession>
<feature type="transmembrane region" description="Helical" evidence="1">
    <location>
        <begin position="49"/>
        <end position="70"/>
    </location>
</feature>
<sequence length="197" mass="22961">MQRFNIYKKSKKFHWSSASIFFSLLLLLYLIYFIKNNLFSLAKGLSEDAFLKSALLFSFIILVLKSIGLIKPKALNGTFSGFLEFFEDAIIIDDEKFQIEEIKLVEISNNDYYGKPTKNGFDSSLSSGIENRITLTLNSGERKTYYFELYNQYDLGKVEDELVSYYLKGKMKFTELCKILKLKQSEIEEYKNQITLL</sequence>
<proteinExistence type="predicted"/>
<keyword evidence="3" id="KW-1185">Reference proteome</keyword>
<protein>
    <submittedName>
        <fullName evidence="2">Uncharacterized protein</fullName>
    </submittedName>
</protein>
<dbReference type="EMBL" id="MUHD01000002">
    <property type="protein sequence ID" value="OXB11612.1"/>
    <property type="molecule type" value="Genomic_DNA"/>
</dbReference>
<gene>
    <name evidence="2" type="ORF">B0A81_01055</name>
</gene>
<keyword evidence="1" id="KW-0472">Membrane</keyword>
<dbReference type="Proteomes" id="UP000198381">
    <property type="component" value="Unassembled WGS sequence"/>
</dbReference>
<comment type="caution">
    <text evidence="2">The sequence shown here is derived from an EMBL/GenBank/DDBJ whole genome shotgun (WGS) entry which is preliminary data.</text>
</comment>
<keyword evidence="1" id="KW-1133">Transmembrane helix</keyword>
<keyword evidence="1" id="KW-0812">Transmembrane</keyword>
<organism evidence="2 3">
    <name type="scientific">Flavobacterium plurextorum</name>
    <dbReference type="NCBI Taxonomy" id="1114867"/>
    <lineage>
        <taxon>Bacteria</taxon>
        <taxon>Pseudomonadati</taxon>
        <taxon>Bacteroidota</taxon>
        <taxon>Flavobacteriia</taxon>
        <taxon>Flavobacteriales</taxon>
        <taxon>Flavobacteriaceae</taxon>
        <taxon>Flavobacterium</taxon>
    </lineage>
</organism>
<reference evidence="2 3" key="1">
    <citation type="submission" date="2016-11" db="EMBL/GenBank/DDBJ databases">
        <title>Whole genomes of Flavobacteriaceae.</title>
        <authorList>
            <person name="Stine C."/>
            <person name="Li C."/>
            <person name="Tadesse D."/>
        </authorList>
    </citation>
    <scope>NUCLEOTIDE SEQUENCE [LARGE SCALE GENOMIC DNA]</scope>
    <source>
        <strain evidence="2 3">CCUG 60112</strain>
    </source>
</reference>
<evidence type="ECO:0000313" key="2">
    <source>
        <dbReference type="EMBL" id="OXB11612.1"/>
    </source>
</evidence>
<feature type="transmembrane region" description="Helical" evidence="1">
    <location>
        <begin position="12"/>
        <end position="34"/>
    </location>
</feature>
<dbReference type="RefSeq" id="WP_089056275.1">
    <property type="nucleotide sequence ID" value="NZ_MUHD01000002.1"/>
</dbReference>
<evidence type="ECO:0000256" key="1">
    <source>
        <dbReference type="SAM" id="Phobius"/>
    </source>
</evidence>
<name>A0ABX4CZW3_9FLAO</name>
<evidence type="ECO:0000313" key="3">
    <source>
        <dbReference type="Proteomes" id="UP000198381"/>
    </source>
</evidence>